<dbReference type="OrthoDB" id="10323855at2759"/>
<gene>
    <name evidence="1" type="ORF">PanWU01x14_243020</name>
</gene>
<dbReference type="Proteomes" id="UP000237105">
    <property type="component" value="Unassembled WGS sequence"/>
</dbReference>
<keyword evidence="2" id="KW-1185">Reference proteome</keyword>
<proteinExistence type="predicted"/>
<reference evidence="2" key="1">
    <citation type="submission" date="2016-06" db="EMBL/GenBank/DDBJ databases">
        <title>Parallel loss of symbiosis genes in relatives of nitrogen-fixing non-legume Parasponia.</title>
        <authorList>
            <person name="Van Velzen R."/>
            <person name="Holmer R."/>
            <person name="Bu F."/>
            <person name="Rutten L."/>
            <person name="Van Zeijl A."/>
            <person name="Liu W."/>
            <person name="Santuari L."/>
            <person name="Cao Q."/>
            <person name="Sharma T."/>
            <person name="Shen D."/>
            <person name="Roswanjaya Y."/>
            <person name="Wardhani T."/>
            <person name="Kalhor M.S."/>
            <person name="Jansen J."/>
            <person name="Van den Hoogen J."/>
            <person name="Gungor B."/>
            <person name="Hartog M."/>
            <person name="Hontelez J."/>
            <person name="Verver J."/>
            <person name="Yang W.-C."/>
            <person name="Schijlen E."/>
            <person name="Repin R."/>
            <person name="Schilthuizen M."/>
            <person name="Schranz E."/>
            <person name="Heidstra R."/>
            <person name="Miyata K."/>
            <person name="Fedorova E."/>
            <person name="Kohlen W."/>
            <person name="Bisseling T."/>
            <person name="Smit S."/>
            <person name="Geurts R."/>
        </authorList>
    </citation>
    <scope>NUCLEOTIDE SEQUENCE [LARGE SCALE GENOMIC DNA]</scope>
    <source>
        <strain evidence="2">cv. WU1-14</strain>
    </source>
</reference>
<dbReference type="EMBL" id="JXTB01000291">
    <property type="protein sequence ID" value="PON47681.1"/>
    <property type="molecule type" value="Genomic_DNA"/>
</dbReference>
<protein>
    <submittedName>
        <fullName evidence="1">Uncharacterized protein</fullName>
    </submittedName>
</protein>
<comment type="caution">
    <text evidence="1">The sequence shown here is derived from an EMBL/GenBank/DDBJ whole genome shotgun (WGS) entry which is preliminary data.</text>
</comment>
<organism evidence="1 2">
    <name type="scientific">Parasponia andersonii</name>
    <name type="common">Sponia andersonii</name>
    <dbReference type="NCBI Taxonomy" id="3476"/>
    <lineage>
        <taxon>Eukaryota</taxon>
        <taxon>Viridiplantae</taxon>
        <taxon>Streptophyta</taxon>
        <taxon>Embryophyta</taxon>
        <taxon>Tracheophyta</taxon>
        <taxon>Spermatophyta</taxon>
        <taxon>Magnoliopsida</taxon>
        <taxon>eudicotyledons</taxon>
        <taxon>Gunneridae</taxon>
        <taxon>Pentapetalae</taxon>
        <taxon>rosids</taxon>
        <taxon>fabids</taxon>
        <taxon>Rosales</taxon>
        <taxon>Cannabaceae</taxon>
        <taxon>Parasponia</taxon>
    </lineage>
</organism>
<dbReference type="AlphaFoldDB" id="A0A2P5BFV6"/>
<sequence>MRRRVTSSNHQLSMSTAFAVVFCRDAFQAKESQHLLTIWRFSTHGDISSQDLSTVMVSFHEVRTTNVRNASVLVIRFPSSSSSVISRYSAAHLSGAMSLELKSTGKP</sequence>
<name>A0A2P5BFV6_PARAD</name>
<evidence type="ECO:0000313" key="2">
    <source>
        <dbReference type="Proteomes" id="UP000237105"/>
    </source>
</evidence>
<evidence type="ECO:0000313" key="1">
    <source>
        <dbReference type="EMBL" id="PON47681.1"/>
    </source>
</evidence>
<accession>A0A2P5BFV6</accession>